<organism evidence="5 6">
    <name type="scientific">Sediminibacterium goheungense</name>
    <dbReference type="NCBI Taxonomy" id="1086393"/>
    <lineage>
        <taxon>Bacteria</taxon>
        <taxon>Pseudomonadati</taxon>
        <taxon>Bacteroidota</taxon>
        <taxon>Chitinophagia</taxon>
        <taxon>Chitinophagales</taxon>
        <taxon>Chitinophagaceae</taxon>
        <taxon>Sediminibacterium</taxon>
    </lineage>
</organism>
<gene>
    <name evidence="4" type="primary">mqnA</name>
    <name evidence="5" type="ORF">BC659_2790</name>
</gene>
<comment type="similarity">
    <text evidence="4">Belongs to the MqnA/MqnD family. MqnA subfamily.</text>
</comment>
<dbReference type="PANTHER" id="PTHR37690:SF1">
    <property type="entry name" value="CHORISMATE DEHYDRATASE"/>
    <property type="match status" value="1"/>
</dbReference>
<dbReference type="AlphaFoldDB" id="A0A4R6IV70"/>
<dbReference type="EC" id="4.2.1.151" evidence="4"/>
<reference evidence="5 6" key="1">
    <citation type="submission" date="2019-03" db="EMBL/GenBank/DDBJ databases">
        <title>Genomic Encyclopedia of Archaeal and Bacterial Type Strains, Phase II (KMG-II): from individual species to whole genera.</title>
        <authorList>
            <person name="Goeker M."/>
        </authorList>
    </citation>
    <scope>NUCLEOTIDE SEQUENCE [LARGE SCALE GENOMIC DNA]</scope>
    <source>
        <strain evidence="5 6">DSM 28323</strain>
    </source>
</reference>
<dbReference type="InterPro" id="IPR030868">
    <property type="entry name" value="MqnA"/>
</dbReference>
<comment type="pathway">
    <text evidence="1 4">Quinol/quinone metabolism; menaquinone biosynthesis.</text>
</comment>
<evidence type="ECO:0000256" key="4">
    <source>
        <dbReference type="HAMAP-Rule" id="MF_00995"/>
    </source>
</evidence>
<evidence type="ECO:0000313" key="5">
    <source>
        <dbReference type="EMBL" id="TDO25866.1"/>
    </source>
</evidence>
<dbReference type="HAMAP" id="MF_00995">
    <property type="entry name" value="MqnA"/>
    <property type="match status" value="1"/>
</dbReference>
<protein>
    <recommendedName>
        <fullName evidence="4">Chorismate dehydratase</fullName>
        <ecNumber evidence="4">4.2.1.151</ecNumber>
    </recommendedName>
    <alternativeName>
        <fullName evidence="4">Menaquinone biosynthetic enzyme MqnA</fullName>
    </alternativeName>
</protein>
<dbReference type="RefSeq" id="WP_133475352.1">
    <property type="nucleotide sequence ID" value="NZ_SNWP01000012.1"/>
</dbReference>
<dbReference type="Proteomes" id="UP000295741">
    <property type="component" value="Unassembled WGS sequence"/>
</dbReference>
<keyword evidence="6" id="KW-1185">Reference proteome</keyword>
<evidence type="ECO:0000256" key="2">
    <source>
        <dbReference type="ARBA" id="ARBA00022428"/>
    </source>
</evidence>
<comment type="function">
    <text evidence="4">Catalyzes the dehydration of chorismate into 3-[(1-carboxyvinyl)oxy]benzoate, a step in the biosynthesis of menaquinone (MK, vitamin K2).</text>
</comment>
<dbReference type="UniPathway" id="UPA00079"/>
<sequence>MDKRLRIGAVSYLNTRPMMYGIHRSGLMQKVDMVADFPANIAAMLLNDEIDIGLVPVAIIPRLQEAHIITNYCIGAVGRVESVGIFSEVPIEKVEKLILDYQSRTSVNLARILLKEYWKKEIQIEQAKEDYRHLIQGTTAAVVIGDRALSQQKKSAYYYDLSEAWYKHTGLPFVFAAWIGNKPVDTDFEDAFNRANAYGLNHIDEVVQELTFADYDLKKYYTQNISYILDEQKRKGLDLFLQKLTQL</sequence>
<keyword evidence="3 4" id="KW-0456">Lyase</keyword>
<dbReference type="GO" id="GO:0016836">
    <property type="term" value="F:hydro-lyase activity"/>
    <property type="evidence" value="ECO:0007669"/>
    <property type="project" value="UniProtKB-UniRule"/>
</dbReference>
<dbReference type="GO" id="GO:0009234">
    <property type="term" value="P:menaquinone biosynthetic process"/>
    <property type="evidence" value="ECO:0007669"/>
    <property type="project" value="UniProtKB-UniRule"/>
</dbReference>
<evidence type="ECO:0000313" key="6">
    <source>
        <dbReference type="Proteomes" id="UP000295741"/>
    </source>
</evidence>
<accession>A0A4R6IV70</accession>
<dbReference type="CDD" id="cd13634">
    <property type="entry name" value="PBP2_Sco4506"/>
    <property type="match status" value="1"/>
</dbReference>
<comment type="catalytic activity">
    <reaction evidence="4">
        <text>chorismate = 3-[(1-carboxyvinyl)-oxy]benzoate + H2O</text>
        <dbReference type="Rhea" id="RHEA:40051"/>
        <dbReference type="ChEBI" id="CHEBI:15377"/>
        <dbReference type="ChEBI" id="CHEBI:29748"/>
        <dbReference type="ChEBI" id="CHEBI:76981"/>
        <dbReference type="EC" id="4.2.1.151"/>
    </reaction>
</comment>
<comment type="caution">
    <text evidence="5">The sequence shown here is derived from an EMBL/GenBank/DDBJ whole genome shotgun (WGS) entry which is preliminary data.</text>
</comment>
<dbReference type="PANTHER" id="PTHR37690">
    <property type="entry name" value="CHORISMATE DEHYDRATASE"/>
    <property type="match status" value="1"/>
</dbReference>
<dbReference type="Pfam" id="PF02621">
    <property type="entry name" value="VitK2_biosynth"/>
    <property type="match status" value="1"/>
</dbReference>
<name>A0A4R6IV70_9BACT</name>
<dbReference type="InterPro" id="IPR003773">
    <property type="entry name" value="Menaquinone_biosynth"/>
</dbReference>
<dbReference type="SUPFAM" id="SSF53850">
    <property type="entry name" value="Periplasmic binding protein-like II"/>
    <property type="match status" value="1"/>
</dbReference>
<proteinExistence type="inferred from homology"/>
<keyword evidence="2 4" id="KW-0474">Menaquinone biosynthesis</keyword>
<dbReference type="Gene3D" id="3.40.190.10">
    <property type="entry name" value="Periplasmic binding protein-like II"/>
    <property type="match status" value="2"/>
</dbReference>
<evidence type="ECO:0000256" key="3">
    <source>
        <dbReference type="ARBA" id="ARBA00023239"/>
    </source>
</evidence>
<dbReference type="EMBL" id="SNWP01000012">
    <property type="protein sequence ID" value="TDO25866.1"/>
    <property type="molecule type" value="Genomic_DNA"/>
</dbReference>
<evidence type="ECO:0000256" key="1">
    <source>
        <dbReference type="ARBA" id="ARBA00004863"/>
    </source>
</evidence>
<dbReference type="OrthoDB" id="9810112at2"/>